<dbReference type="EMBL" id="BMGG01000002">
    <property type="protein sequence ID" value="GGC55992.1"/>
    <property type="molecule type" value="Genomic_DNA"/>
</dbReference>
<dbReference type="InterPro" id="IPR001117">
    <property type="entry name" value="Cu-oxidase_2nd"/>
</dbReference>
<dbReference type="InterPro" id="IPR011707">
    <property type="entry name" value="Cu-oxidase-like_N"/>
</dbReference>
<proteinExistence type="predicted"/>
<dbReference type="Gene3D" id="2.60.40.420">
    <property type="entry name" value="Cupredoxins - blue copper proteins"/>
    <property type="match status" value="3"/>
</dbReference>
<dbReference type="InterPro" id="IPR011706">
    <property type="entry name" value="Cu-oxidase_C"/>
</dbReference>
<dbReference type="InterPro" id="IPR045087">
    <property type="entry name" value="Cu-oxidase_fam"/>
</dbReference>
<dbReference type="CDD" id="cd13861">
    <property type="entry name" value="CuRO_1_CumA_like"/>
    <property type="match status" value="1"/>
</dbReference>
<dbReference type="AlphaFoldDB" id="A0A916X912"/>
<evidence type="ECO:0000259" key="5">
    <source>
        <dbReference type="Pfam" id="PF07732"/>
    </source>
</evidence>
<evidence type="ECO:0000256" key="1">
    <source>
        <dbReference type="ARBA" id="ARBA00022723"/>
    </source>
</evidence>
<feature type="domain" description="Plastocyanin-like" evidence="5">
    <location>
        <begin position="75"/>
        <end position="182"/>
    </location>
</feature>
<dbReference type="Proteomes" id="UP000637002">
    <property type="component" value="Unassembled WGS sequence"/>
</dbReference>
<evidence type="ECO:0000256" key="2">
    <source>
        <dbReference type="ARBA" id="ARBA00023002"/>
    </source>
</evidence>
<dbReference type="SUPFAM" id="SSF49503">
    <property type="entry name" value="Cupredoxins"/>
    <property type="match status" value="3"/>
</dbReference>
<dbReference type="GO" id="GO:0030288">
    <property type="term" value="C:outer membrane-bounded periplasmic space"/>
    <property type="evidence" value="ECO:0007669"/>
    <property type="project" value="TreeGrafter"/>
</dbReference>
<dbReference type="GO" id="GO:0016491">
    <property type="term" value="F:oxidoreductase activity"/>
    <property type="evidence" value="ECO:0007669"/>
    <property type="project" value="UniProtKB-KW"/>
</dbReference>
<evidence type="ECO:0000259" key="3">
    <source>
        <dbReference type="Pfam" id="PF00394"/>
    </source>
</evidence>
<keyword evidence="1" id="KW-0479">Metal-binding</keyword>
<keyword evidence="2" id="KW-0560">Oxidoreductase</keyword>
<dbReference type="GO" id="GO:0005507">
    <property type="term" value="F:copper ion binding"/>
    <property type="evidence" value="ECO:0007669"/>
    <property type="project" value="InterPro"/>
</dbReference>
<evidence type="ECO:0000259" key="4">
    <source>
        <dbReference type="Pfam" id="PF07731"/>
    </source>
</evidence>
<dbReference type="PROSITE" id="PS00079">
    <property type="entry name" value="MULTICOPPER_OXIDASE1"/>
    <property type="match status" value="1"/>
</dbReference>
<organism evidence="6 7">
    <name type="scientific">Chelatococcus reniformis</name>
    <dbReference type="NCBI Taxonomy" id="1494448"/>
    <lineage>
        <taxon>Bacteria</taxon>
        <taxon>Pseudomonadati</taxon>
        <taxon>Pseudomonadota</taxon>
        <taxon>Alphaproteobacteria</taxon>
        <taxon>Hyphomicrobiales</taxon>
        <taxon>Chelatococcaceae</taxon>
        <taxon>Chelatococcus</taxon>
    </lineage>
</organism>
<dbReference type="PANTHER" id="PTHR11709:SF2">
    <property type="entry name" value="MULTICOPPER OXIDASE LPR1"/>
    <property type="match status" value="1"/>
</dbReference>
<evidence type="ECO:0000313" key="7">
    <source>
        <dbReference type="Proteomes" id="UP000637002"/>
    </source>
</evidence>
<sequence length="491" mass="51637">MQPVGFSRRQLAFGLAATVILAPRGKVRAEEVSEPDWEVLPHEGRPASAPPPAIAPATGPGALAAAPGTLRLKPPPAPETEVWCYGGAVPGPTLRAKQGGSLRLAFANKLAQPTTLHWHGVHLPNAMDGVGGLTQTAVAPGAVFDIAFPTPDAGTFWYRPLVPALAAEQTERGLYGLFIVDEATPPPFDHDVGLVLDDWALDPADQVRTSFGDAAEVGLGGRLGNWLTVNSKEPPQRLEVAPGARLRLRALNAANARPLTLRFEDLRVHVIAVDGRPSEVFQPARGAISLMPGTRLDLAVEAPGEPGRSGAVLVALGPGVPALVLTTTGAPSPLAGAPLSPLPRSRLPEAIALQAAARAELIIEGGLDPAALQSGAGPSLPDAARAWTVNKVAWPDAPKKPVLSVKAGRPVALALVNRTPFVQAMHVHGHHVRLLHNFDDGWEPYWLDTIPIPPRATARIAFVAETPGHWMIGSTILERLSGGLACWFEVT</sequence>
<dbReference type="PANTHER" id="PTHR11709">
    <property type="entry name" value="MULTI-COPPER OXIDASE"/>
    <property type="match status" value="1"/>
</dbReference>
<evidence type="ECO:0000313" key="6">
    <source>
        <dbReference type="EMBL" id="GGC55992.1"/>
    </source>
</evidence>
<reference evidence="6" key="2">
    <citation type="submission" date="2020-09" db="EMBL/GenBank/DDBJ databases">
        <authorList>
            <person name="Sun Q."/>
            <person name="Zhou Y."/>
        </authorList>
    </citation>
    <scope>NUCLEOTIDE SEQUENCE</scope>
    <source>
        <strain evidence="6">CGMCC 1.12919</strain>
    </source>
</reference>
<protein>
    <recommendedName>
        <fullName evidence="8">Copper oxidase</fullName>
    </recommendedName>
</protein>
<dbReference type="InterPro" id="IPR033138">
    <property type="entry name" value="Cu_oxidase_CS"/>
</dbReference>
<keyword evidence="7" id="KW-1185">Reference proteome</keyword>
<comment type="caution">
    <text evidence="6">The sequence shown here is derived from an EMBL/GenBank/DDBJ whole genome shotgun (WGS) entry which is preliminary data.</text>
</comment>
<accession>A0A916X912</accession>
<name>A0A916X912_9HYPH</name>
<dbReference type="Pfam" id="PF07731">
    <property type="entry name" value="Cu-oxidase_2"/>
    <property type="match status" value="1"/>
</dbReference>
<feature type="domain" description="Plastocyanin-like" evidence="4">
    <location>
        <begin position="385"/>
        <end position="490"/>
    </location>
</feature>
<dbReference type="Pfam" id="PF07732">
    <property type="entry name" value="Cu-oxidase_3"/>
    <property type="match status" value="1"/>
</dbReference>
<dbReference type="InterPro" id="IPR008972">
    <property type="entry name" value="Cupredoxin"/>
</dbReference>
<gene>
    <name evidence="6" type="ORF">GCM10010994_13660</name>
</gene>
<dbReference type="Pfam" id="PF00394">
    <property type="entry name" value="Cu-oxidase"/>
    <property type="match status" value="1"/>
</dbReference>
<evidence type="ECO:0008006" key="8">
    <source>
        <dbReference type="Google" id="ProtNLM"/>
    </source>
</evidence>
<reference evidence="6" key="1">
    <citation type="journal article" date="2014" name="Int. J. Syst. Evol. Microbiol.">
        <title>Complete genome sequence of Corynebacterium casei LMG S-19264T (=DSM 44701T), isolated from a smear-ripened cheese.</title>
        <authorList>
            <consortium name="US DOE Joint Genome Institute (JGI-PGF)"/>
            <person name="Walter F."/>
            <person name="Albersmeier A."/>
            <person name="Kalinowski J."/>
            <person name="Ruckert C."/>
        </authorList>
    </citation>
    <scope>NUCLEOTIDE SEQUENCE</scope>
    <source>
        <strain evidence="6">CGMCC 1.12919</strain>
    </source>
</reference>
<feature type="domain" description="Plastocyanin-like" evidence="3">
    <location>
        <begin position="229"/>
        <end position="306"/>
    </location>
</feature>